<dbReference type="PANTHER" id="PTHR35201:SF4">
    <property type="entry name" value="BETA-PINACENE SYNTHASE-RELATED"/>
    <property type="match status" value="1"/>
</dbReference>
<keyword evidence="4" id="KW-0456">Lyase</keyword>
<evidence type="ECO:0000256" key="5">
    <source>
        <dbReference type="SAM" id="Phobius"/>
    </source>
</evidence>
<dbReference type="AlphaFoldDB" id="A0A6A6ZGH3"/>
<evidence type="ECO:0000256" key="4">
    <source>
        <dbReference type="RuleBase" id="RU366034"/>
    </source>
</evidence>
<reference evidence="6" key="1">
    <citation type="journal article" date="2020" name="Stud. Mycol.">
        <title>101 Dothideomycetes genomes: a test case for predicting lifestyles and emergence of pathogens.</title>
        <authorList>
            <person name="Haridas S."/>
            <person name="Albert R."/>
            <person name="Binder M."/>
            <person name="Bloem J."/>
            <person name="Labutti K."/>
            <person name="Salamov A."/>
            <person name="Andreopoulos B."/>
            <person name="Baker S."/>
            <person name="Barry K."/>
            <person name="Bills G."/>
            <person name="Bluhm B."/>
            <person name="Cannon C."/>
            <person name="Castanera R."/>
            <person name="Culley D."/>
            <person name="Daum C."/>
            <person name="Ezra D."/>
            <person name="Gonzalez J."/>
            <person name="Henrissat B."/>
            <person name="Kuo A."/>
            <person name="Liang C."/>
            <person name="Lipzen A."/>
            <person name="Lutzoni F."/>
            <person name="Magnuson J."/>
            <person name="Mondo S."/>
            <person name="Nolan M."/>
            <person name="Ohm R."/>
            <person name="Pangilinan J."/>
            <person name="Park H.-J."/>
            <person name="Ramirez L."/>
            <person name="Alfaro M."/>
            <person name="Sun H."/>
            <person name="Tritt A."/>
            <person name="Yoshinaga Y."/>
            <person name="Zwiers L.-H."/>
            <person name="Turgeon B."/>
            <person name="Goodwin S."/>
            <person name="Spatafora J."/>
            <person name="Crous P."/>
            <person name="Grigoriev I."/>
        </authorList>
    </citation>
    <scope>NUCLEOTIDE SEQUENCE</scope>
    <source>
        <strain evidence="6">CBS 113818</strain>
    </source>
</reference>
<name>A0A6A6ZGH3_9PLEO</name>
<dbReference type="EMBL" id="MU006242">
    <property type="protein sequence ID" value="KAF2820120.1"/>
    <property type="molecule type" value="Genomic_DNA"/>
</dbReference>
<keyword evidence="3 4" id="KW-0460">Magnesium</keyword>
<keyword evidence="5" id="KW-1133">Transmembrane helix</keyword>
<evidence type="ECO:0000256" key="2">
    <source>
        <dbReference type="ARBA" id="ARBA00006333"/>
    </source>
</evidence>
<keyword evidence="7" id="KW-1185">Reference proteome</keyword>
<organism evidence="6 7">
    <name type="scientific">Ophiobolus disseminans</name>
    <dbReference type="NCBI Taxonomy" id="1469910"/>
    <lineage>
        <taxon>Eukaryota</taxon>
        <taxon>Fungi</taxon>
        <taxon>Dikarya</taxon>
        <taxon>Ascomycota</taxon>
        <taxon>Pezizomycotina</taxon>
        <taxon>Dothideomycetes</taxon>
        <taxon>Pleosporomycetidae</taxon>
        <taxon>Pleosporales</taxon>
        <taxon>Pleosporineae</taxon>
        <taxon>Phaeosphaeriaceae</taxon>
        <taxon>Ophiobolus</taxon>
    </lineage>
</organism>
<dbReference type="Pfam" id="PF19086">
    <property type="entry name" value="Terpene_syn_C_2"/>
    <property type="match status" value="1"/>
</dbReference>
<keyword evidence="5" id="KW-0812">Transmembrane</keyword>
<comment type="similarity">
    <text evidence="2 4">Belongs to the terpene synthase family.</text>
</comment>
<dbReference type="InterPro" id="IPR008949">
    <property type="entry name" value="Isoprenoid_synthase_dom_sf"/>
</dbReference>
<dbReference type="GO" id="GO:0046872">
    <property type="term" value="F:metal ion binding"/>
    <property type="evidence" value="ECO:0007669"/>
    <property type="project" value="UniProtKB-KW"/>
</dbReference>
<evidence type="ECO:0000313" key="7">
    <source>
        <dbReference type="Proteomes" id="UP000799424"/>
    </source>
</evidence>
<dbReference type="SFLD" id="SFLDG01020">
    <property type="entry name" value="Terpene_Cyclase_Like_2"/>
    <property type="match status" value="1"/>
</dbReference>
<dbReference type="EC" id="4.2.3.-" evidence="4"/>
<evidence type="ECO:0000256" key="3">
    <source>
        <dbReference type="ARBA" id="ARBA00022842"/>
    </source>
</evidence>
<comment type="cofactor">
    <cofactor evidence="1 4">
        <name>Mg(2+)</name>
        <dbReference type="ChEBI" id="CHEBI:18420"/>
    </cofactor>
</comment>
<dbReference type="GO" id="GO:0008299">
    <property type="term" value="P:isoprenoid biosynthetic process"/>
    <property type="evidence" value="ECO:0007669"/>
    <property type="project" value="UniProtKB-ARBA"/>
</dbReference>
<dbReference type="InterPro" id="IPR034686">
    <property type="entry name" value="Terpene_cyclase-like_2"/>
</dbReference>
<evidence type="ECO:0000256" key="1">
    <source>
        <dbReference type="ARBA" id="ARBA00001946"/>
    </source>
</evidence>
<dbReference type="Proteomes" id="UP000799424">
    <property type="component" value="Unassembled WGS sequence"/>
</dbReference>
<accession>A0A6A6ZGH3</accession>
<keyword evidence="4" id="KW-0479">Metal-binding</keyword>
<evidence type="ECO:0000313" key="6">
    <source>
        <dbReference type="EMBL" id="KAF2820120.1"/>
    </source>
</evidence>
<sequence>MPREQFEPLFEDLEGAILVVPAISTLCPDWPLGINPHLDSIQDDFWKWVHHWFKEEKIRKKISKLNAPGFAAMNYPDAARGQLLTMAKLIAWYFPWDDAIDDGSLDYKPEAITQYHADTIACVEQSLSWDPIIQRKPHPNPAIQSFWDLGNEIRARGTPETNEQFKWAQCAFITSSIQGQMERELTEPVPVEQYLTRRERNIAVFPLLSLIYYNYQLEIPEEFSFKKNKHMNKMWRLLARMGIISNDMLSLWREIKHGQFESLVPLLMYHNNLEAQQAMDLAGDMLHECYNKFNEVELELYKEVPVELQPTMNRYVRACKDLIVCNLHWSYGLSRYMDDGMLQPDGSVIFPIELPPKRPVENLTATVAPSPITISFKQTCRETCYMLASGWSSVIRGIIVPVGFAVVAVLFTDAMSLFGYSSSS</sequence>
<dbReference type="SUPFAM" id="SSF48576">
    <property type="entry name" value="Terpenoid synthases"/>
    <property type="match status" value="1"/>
</dbReference>
<feature type="transmembrane region" description="Helical" evidence="5">
    <location>
        <begin position="398"/>
        <end position="420"/>
    </location>
</feature>
<keyword evidence="5" id="KW-0472">Membrane</keyword>
<dbReference type="GO" id="GO:0010333">
    <property type="term" value="F:terpene synthase activity"/>
    <property type="evidence" value="ECO:0007669"/>
    <property type="project" value="InterPro"/>
</dbReference>
<protein>
    <recommendedName>
        <fullName evidence="4">Terpene synthase</fullName>
        <ecNumber evidence="4">4.2.3.-</ecNumber>
    </recommendedName>
</protein>
<dbReference type="OrthoDB" id="2861623at2759"/>
<dbReference type="SFLD" id="SFLDS00005">
    <property type="entry name" value="Isoprenoid_Synthase_Type_I"/>
    <property type="match status" value="1"/>
</dbReference>
<dbReference type="Gene3D" id="1.10.600.10">
    <property type="entry name" value="Farnesyl Diphosphate Synthase"/>
    <property type="match status" value="1"/>
</dbReference>
<dbReference type="PANTHER" id="PTHR35201">
    <property type="entry name" value="TERPENE SYNTHASE"/>
    <property type="match status" value="1"/>
</dbReference>
<proteinExistence type="inferred from homology"/>
<gene>
    <name evidence="6" type="ORF">CC86DRAFT_412577</name>
</gene>